<name>A0A1A8CER8_NOTKA</name>
<accession>A0A1A8CER8</accession>
<feature type="non-terminal residue" evidence="1">
    <location>
        <position position="1"/>
    </location>
</feature>
<sequence>HNATDVTTVVGVCSRPAECRRVPRAVDREMNVHVSTKAVSKGFQRICITSNQPCPSAIYLRMGVTAR</sequence>
<evidence type="ECO:0000313" key="1">
    <source>
        <dbReference type="EMBL" id="SBP77250.1"/>
    </source>
</evidence>
<feature type="non-terminal residue" evidence="1">
    <location>
        <position position="67"/>
    </location>
</feature>
<gene>
    <name evidence="1" type="primary">Nfu_g_1_025680</name>
</gene>
<organism evidence="1">
    <name type="scientific">Nothobranchius kadleci</name>
    <name type="common">African annual killifish</name>
    <dbReference type="NCBI Taxonomy" id="1051664"/>
    <lineage>
        <taxon>Eukaryota</taxon>
        <taxon>Metazoa</taxon>
        <taxon>Chordata</taxon>
        <taxon>Craniata</taxon>
        <taxon>Vertebrata</taxon>
        <taxon>Euteleostomi</taxon>
        <taxon>Actinopterygii</taxon>
        <taxon>Neopterygii</taxon>
        <taxon>Teleostei</taxon>
        <taxon>Neoteleostei</taxon>
        <taxon>Acanthomorphata</taxon>
        <taxon>Ovalentaria</taxon>
        <taxon>Atherinomorphae</taxon>
        <taxon>Cyprinodontiformes</taxon>
        <taxon>Nothobranchiidae</taxon>
        <taxon>Nothobranchius</taxon>
    </lineage>
</organism>
<protein>
    <submittedName>
        <fullName evidence="1">Uncharacterized protein</fullName>
    </submittedName>
</protein>
<reference evidence="1" key="1">
    <citation type="submission" date="2016-05" db="EMBL/GenBank/DDBJ databases">
        <authorList>
            <person name="Lavstsen T."/>
            <person name="Jespersen J.S."/>
        </authorList>
    </citation>
    <scope>NUCLEOTIDE SEQUENCE</scope>
    <source>
        <tissue evidence="1">Brain</tissue>
    </source>
</reference>
<dbReference type="AlphaFoldDB" id="A0A1A8CER8"/>
<dbReference type="EMBL" id="HADZ01013309">
    <property type="protein sequence ID" value="SBP77250.1"/>
    <property type="molecule type" value="Transcribed_RNA"/>
</dbReference>
<reference evidence="1" key="2">
    <citation type="submission" date="2016-06" db="EMBL/GenBank/DDBJ databases">
        <title>The genome of a short-lived fish provides insights into sex chromosome evolution and the genetic control of aging.</title>
        <authorList>
            <person name="Reichwald K."/>
            <person name="Felder M."/>
            <person name="Petzold A."/>
            <person name="Koch P."/>
            <person name="Groth M."/>
            <person name="Platzer M."/>
        </authorList>
    </citation>
    <scope>NUCLEOTIDE SEQUENCE</scope>
    <source>
        <tissue evidence="1">Brain</tissue>
    </source>
</reference>
<proteinExistence type="predicted"/>